<proteinExistence type="predicted"/>
<dbReference type="GO" id="GO:0016787">
    <property type="term" value="F:hydrolase activity"/>
    <property type="evidence" value="ECO:0007669"/>
    <property type="project" value="UniProtKB-KW"/>
</dbReference>
<evidence type="ECO:0000313" key="3">
    <source>
        <dbReference type="Proteomes" id="UP001228044"/>
    </source>
</evidence>
<dbReference type="InterPro" id="IPR013830">
    <property type="entry name" value="SGNH_hydro"/>
</dbReference>
<dbReference type="Gene3D" id="3.40.50.1110">
    <property type="entry name" value="SGNH hydrolase"/>
    <property type="match status" value="1"/>
</dbReference>
<feature type="domain" description="SGNH hydrolase-type esterase" evidence="1">
    <location>
        <begin position="51"/>
        <end position="227"/>
    </location>
</feature>
<dbReference type="CDD" id="cd01836">
    <property type="entry name" value="FeeA_FeeB_like"/>
    <property type="match status" value="1"/>
</dbReference>
<dbReference type="Proteomes" id="UP001228044">
    <property type="component" value="Unassembled WGS sequence"/>
</dbReference>
<protein>
    <submittedName>
        <fullName evidence="2">SGNH/GDSL hydrolase family protein</fullName>
    </submittedName>
</protein>
<keyword evidence="3" id="KW-1185">Reference proteome</keyword>
<evidence type="ECO:0000313" key="2">
    <source>
        <dbReference type="EMBL" id="MDN3922299.1"/>
    </source>
</evidence>
<dbReference type="Pfam" id="PF13472">
    <property type="entry name" value="Lipase_GDSL_2"/>
    <property type="match status" value="1"/>
</dbReference>
<dbReference type="InterPro" id="IPR036514">
    <property type="entry name" value="SGNH_hydro_sf"/>
</dbReference>
<evidence type="ECO:0000259" key="1">
    <source>
        <dbReference type="Pfam" id="PF13472"/>
    </source>
</evidence>
<reference evidence="2 3" key="1">
    <citation type="submission" date="2023-06" db="EMBL/GenBank/DDBJ databases">
        <title>Pelomonas sp. PFR6 16S ribosomal RNA gene Genome sequencing and assembly.</title>
        <authorList>
            <person name="Woo H."/>
        </authorList>
    </citation>
    <scope>NUCLEOTIDE SEQUENCE [LARGE SCALE GENOMIC DNA]</scope>
    <source>
        <strain evidence="2 3">PFR6</strain>
    </source>
</reference>
<sequence length="248" mass="26449">MLTQAAKLALAPLLLWQGAQVRRRALRLPEAAGARSGLAGSGELRLRLLIVGDSSGAGVGAATQEEALAGRLSRALADRLGGAVHWQLRATTGHLSRDALAELRLAELQPADVLVTALGVNDVVGQVSPRRWLATLSEIDALARQRAGVRYTLHSAVPPMHAFPLLPQPLRWLMGAQALRMNRALGRALFGDAGRGLQALPPDLHGAAAARLMAEDGFHPGPAGYALWAETLAERIAKEMQRQRLKSH</sequence>
<keyword evidence="2" id="KW-0378">Hydrolase</keyword>
<dbReference type="SUPFAM" id="SSF52266">
    <property type="entry name" value="SGNH hydrolase"/>
    <property type="match status" value="1"/>
</dbReference>
<comment type="caution">
    <text evidence="2">The sequence shown here is derived from an EMBL/GenBank/DDBJ whole genome shotgun (WGS) entry which is preliminary data.</text>
</comment>
<dbReference type="RefSeq" id="WP_290360998.1">
    <property type="nucleotide sequence ID" value="NZ_JAUHHC010000005.1"/>
</dbReference>
<dbReference type="EMBL" id="JAUHHC010000005">
    <property type="protein sequence ID" value="MDN3922299.1"/>
    <property type="molecule type" value="Genomic_DNA"/>
</dbReference>
<accession>A0ABT8DVH8</accession>
<organism evidence="2 3">
    <name type="scientific">Roseateles violae</name>
    <dbReference type="NCBI Taxonomy" id="3058042"/>
    <lineage>
        <taxon>Bacteria</taxon>
        <taxon>Pseudomonadati</taxon>
        <taxon>Pseudomonadota</taxon>
        <taxon>Betaproteobacteria</taxon>
        <taxon>Burkholderiales</taxon>
        <taxon>Sphaerotilaceae</taxon>
        <taxon>Roseateles</taxon>
    </lineage>
</organism>
<name>A0ABT8DVH8_9BURK</name>
<gene>
    <name evidence="2" type="ORF">QWJ38_18570</name>
</gene>